<dbReference type="OrthoDB" id="442460at2759"/>
<dbReference type="SUPFAM" id="SSF54001">
    <property type="entry name" value="Cysteine proteinases"/>
    <property type="match status" value="1"/>
</dbReference>
<dbReference type="GO" id="GO:0006508">
    <property type="term" value="P:proteolysis"/>
    <property type="evidence" value="ECO:0007669"/>
    <property type="project" value="UniProtKB-KW"/>
</dbReference>
<keyword evidence="9" id="KW-1185">Reference proteome</keyword>
<evidence type="ECO:0000256" key="6">
    <source>
        <dbReference type="SAM" id="MobiDB-lite"/>
    </source>
</evidence>
<evidence type="ECO:0000313" key="9">
    <source>
        <dbReference type="Proteomes" id="UP000799324"/>
    </source>
</evidence>
<dbReference type="GO" id="GO:0070139">
    <property type="term" value="F:SUMO-specific endopeptidase activity"/>
    <property type="evidence" value="ECO:0007669"/>
    <property type="project" value="TreeGrafter"/>
</dbReference>
<evidence type="ECO:0000256" key="1">
    <source>
        <dbReference type="ARBA" id="ARBA00005234"/>
    </source>
</evidence>
<organism evidence="8 9">
    <name type="scientific">Lophiostoma macrostomum CBS 122681</name>
    <dbReference type="NCBI Taxonomy" id="1314788"/>
    <lineage>
        <taxon>Eukaryota</taxon>
        <taxon>Fungi</taxon>
        <taxon>Dikarya</taxon>
        <taxon>Ascomycota</taxon>
        <taxon>Pezizomycotina</taxon>
        <taxon>Dothideomycetes</taxon>
        <taxon>Pleosporomycetidae</taxon>
        <taxon>Pleosporales</taxon>
        <taxon>Lophiostomataceae</taxon>
        <taxon>Lophiostoma</taxon>
    </lineage>
</organism>
<feature type="compositionally biased region" description="Polar residues" evidence="6">
    <location>
        <begin position="1013"/>
        <end position="1023"/>
    </location>
</feature>
<feature type="region of interest" description="Disordered" evidence="6">
    <location>
        <begin position="1050"/>
        <end position="1316"/>
    </location>
</feature>
<feature type="compositionally biased region" description="Polar residues" evidence="6">
    <location>
        <begin position="932"/>
        <end position="941"/>
    </location>
</feature>
<sequence length="1316" mass="145341">MGSGFSTSPAGTGSDSNKRRKTRHESSPIREIVDLSGEVKEDDCIEVHENSRPGETLHSHHFQRPTSSKSQPSIDGSITSLSKRSVAPLNEFSTTDGMISRRKKVRKSDTLAHSARQSDSHFSRYGAATEALTTVDDEGLGNERTFPSYRSLSENIAAAQQISGPDAAGFDEDELHVAEPASLPIVRPHETPISRINPSTKPRSRPVGEPQHDSTDRNQNLRDRFNRNGNEQSNTDEIEVDELAGDHALRHRSGHGRPSAHSVTVNSSSKRSKVVSSPGWPLAYARSYHLKVEGPELVLRSVQDGGVLKGYEIVPITDDNPSSTSIEFIEKAKINRVDADDFSRVRLRGPLSHFTGRQYWYDLEFQNTKAMNSFRQMLQKHVPRIFIKPQSEIVAMFNNPLIPNVKIGIEAPLADPEHASQEYPLLAQRVHNGIEKKNQRPPRRGLLVDNLDRGAEGVSVGPKPSNGQPRTRTASRPVESLESRPRRSTRSSQSAYAEVGNDSVSPIAEQPSKFSIEVGLGQPWNRPVQFGAGRRRALVNFEDMLRLDEGEYLNDALVDFYMIYLLEQAKNIPPNKVHFFNTHFYNSLTRLAPNQKGSINYAAVARWTAREDIFNCDYIVVPVCEATHWYLAIICNVSNISRKPILADSDQSSPATKPRSDLSTEPQLESTGDQTDAAPPSPTNANGRADPTIGHGMGEDVDLFDHEHTITSNDPQTGPTASVSVKESSPATTTQMQRLSINDDMPTGILGDASSYAPSSKSRDKRKTGPVMKKYDPDAPIIMILDSLGNGHPKAVRALKDYIYEEGSAKRGMEANITQNVFYIRGAHIPMQDNYTDCGVYLLAYVQKFLADPRDFVTKLLTREMSAETDWPDMSAPLIRSNMRDILQRLSKQQEEDHRQEKKIKKHIPPAITTPPVEENKPALMSPIALKPQTTVENPSSYAVARTPAGPPAHPDKISRKGSPRVVVEVKTPTLVPPRSNTQSTAKSQERGSQVTSPTHASSVTKLFVHNTPLPTTNISRSRSLGLPPLAPDPVSLPATFPREAKEQIALRNEPSNSPKRLQPGEDLELATPKRRKLEEPIGAATRKSASPEYSTRSGKKKQVSNEPRSAPPKHVFTRASKSPIGRHQSQISQNAVYAQGDTSLDPFKADENVPRPLSKAARTRRSSSLAPSIVPDKPSAMSPKPAHAARGSSVDPIMIDDSQDTVRNTQELATPRSQRNRERTPRTHNSNPSAGRTPQLLRVQYPEDADERSPTPPLQQQHSPLRRDDIPPGSVDYIDGWSGFPDDGGDAEVPETPPEEERTKDLWIEGNPLPL</sequence>
<dbReference type="PANTHER" id="PTHR46896:SF3">
    <property type="entry name" value="FI06413P-RELATED"/>
    <property type="match status" value="1"/>
</dbReference>
<feature type="domain" description="Ubiquitin-like protease family profile" evidence="7">
    <location>
        <begin position="537"/>
        <end position="849"/>
    </location>
</feature>
<feature type="compositionally biased region" description="Polar residues" evidence="6">
    <location>
        <begin position="465"/>
        <end position="474"/>
    </location>
</feature>
<feature type="compositionally biased region" description="Polar residues" evidence="6">
    <location>
        <begin position="1228"/>
        <end position="1237"/>
    </location>
</feature>
<feature type="compositionally biased region" description="Polar residues" evidence="6">
    <location>
        <begin position="1206"/>
        <end position="1218"/>
    </location>
</feature>
<keyword evidence="3" id="KW-0645">Protease</keyword>
<protein>
    <recommendedName>
        <fullName evidence="7">Ubiquitin-like protease family profile domain-containing protein</fullName>
    </recommendedName>
</protein>
<feature type="compositionally biased region" description="Polar residues" evidence="6">
    <location>
        <begin position="979"/>
        <end position="1005"/>
    </location>
</feature>
<accession>A0A6A6TBI7</accession>
<dbReference type="Gene3D" id="3.40.395.10">
    <property type="entry name" value="Adenoviral Proteinase, Chain A"/>
    <property type="match status" value="1"/>
</dbReference>
<keyword evidence="5" id="KW-0378">Hydrolase</keyword>
<keyword evidence="4" id="KW-0833">Ubl conjugation pathway</keyword>
<feature type="compositionally biased region" description="Basic and acidic residues" evidence="6">
    <location>
        <begin position="24"/>
        <end position="39"/>
    </location>
</feature>
<evidence type="ECO:0000256" key="3">
    <source>
        <dbReference type="ARBA" id="ARBA00022670"/>
    </source>
</evidence>
<name>A0A6A6TBI7_9PLEO</name>
<feature type="compositionally biased region" description="Polar residues" evidence="6">
    <location>
        <begin position="64"/>
        <end position="83"/>
    </location>
</feature>
<feature type="compositionally biased region" description="Low complexity" evidence="6">
    <location>
        <begin position="262"/>
        <end position="276"/>
    </location>
</feature>
<feature type="region of interest" description="Disordered" evidence="6">
    <location>
        <begin position="249"/>
        <end position="276"/>
    </location>
</feature>
<feature type="compositionally biased region" description="Polar residues" evidence="6">
    <location>
        <begin position="649"/>
        <end position="674"/>
    </location>
</feature>
<feature type="compositionally biased region" description="Basic and acidic residues" evidence="6">
    <location>
        <begin position="45"/>
        <end position="58"/>
    </location>
</feature>
<keyword evidence="2" id="KW-0597">Phosphoprotein</keyword>
<feature type="compositionally biased region" description="Basic and acidic residues" evidence="6">
    <location>
        <begin position="210"/>
        <end position="226"/>
    </location>
</feature>
<evidence type="ECO:0000256" key="5">
    <source>
        <dbReference type="ARBA" id="ARBA00022801"/>
    </source>
</evidence>
<dbReference type="GO" id="GO:0005737">
    <property type="term" value="C:cytoplasm"/>
    <property type="evidence" value="ECO:0007669"/>
    <property type="project" value="TreeGrafter"/>
</dbReference>
<dbReference type="GO" id="GO:0005634">
    <property type="term" value="C:nucleus"/>
    <property type="evidence" value="ECO:0007669"/>
    <property type="project" value="TreeGrafter"/>
</dbReference>
<dbReference type="Proteomes" id="UP000799324">
    <property type="component" value="Unassembled WGS sequence"/>
</dbReference>
<feature type="compositionally biased region" description="Polar residues" evidence="6">
    <location>
        <begin position="1088"/>
        <end position="1097"/>
    </location>
</feature>
<proteinExistence type="inferred from homology"/>
<dbReference type="InterPro" id="IPR038765">
    <property type="entry name" value="Papain-like_cys_pep_sf"/>
</dbReference>
<feature type="compositionally biased region" description="Polar residues" evidence="6">
    <location>
        <begin position="1128"/>
        <end position="1143"/>
    </location>
</feature>
<dbReference type="InterPro" id="IPR051947">
    <property type="entry name" value="Sentrin-specific_protease"/>
</dbReference>
<feature type="region of interest" description="Disordered" evidence="6">
    <location>
        <begin position="891"/>
        <end position="1038"/>
    </location>
</feature>
<feature type="region of interest" description="Disordered" evidence="6">
    <location>
        <begin position="1"/>
        <end position="125"/>
    </location>
</feature>
<gene>
    <name evidence="8" type="ORF">K491DRAFT_345554</name>
</gene>
<dbReference type="PANTHER" id="PTHR46896">
    <property type="entry name" value="SENTRIN-SPECIFIC PROTEASE"/>
    <property type="match status" value="1"/>
</dbReference>
<evidence type="ECO:0000256" key="2">
    <source>
        <dbReference type="ARBA" id="ARBA00022553"/>
    </source>
</evidence>
<feature type="compositionally biased region" description="Polar residues" evidence="6">
    <location>
        <begin position="710"/>
        <end position="740"/>
    </location>
</feature>
<dbReference type="Pfam" id="PF02902">
    <property type="entry name" value="Peptidase_C48"/>
    <property type="match status" value="1"/>
</dbReference>
<comment type="similarity">
    <text evidence="1">Belongs to the peptidase C48 family.</text>
</comment>
<dbReference type="GO" id="GO:0016926">
    <property type="term" value="P:protein desumoylation"/>
    <property type="evidence" value="ECO:0007669"/>
    <property type="project" value="TreeGrafter"/>
</dbReference>
<feature type="compositionally biased region" description="Basic and acidic residues" evidence="6">
    <location>
        <begin position="891"/>
        <end position="900"/>
    </location>
</feature>
<feature type="compositionally biased region" description="Polar residues" evidence="6">
    <location>
        <begin position="1"/>
        <end position="15"/>
    </location>
</feature>
<dbReference type="PROSITE" id="PS50600">
    <property type="entry name" value="ULP_PROTEASE"/>
    <property type="match status" value="1"/>
</dbReference>
<feature type="region of interest" description="Disordered" evidence="6">
    <location>
        <begin position="181"/>
        <end position="237"/>
    </location>
</feature>
<feature type="region of interest" description="Disordered" evidence="6">
    <location>
        <begin position="454"/>
        <end position="506"/>
    </location>
</feature>
<evidence type="ECO:0000259" key="7">
    <source>
        <dbReference type="PROSITE" id="PS50600"/>
    </source>
</evidence>
<dbReference type="EMBL" id="MU004328">
    <property type="protein sequence ID" value="KAF2657150.1"/>
    <property type="molecule type" value="Genomic_DNA"/>
</dbReference>
<evidence type="ECO:0000256" key="4">
    <source>
        <dbReference type="ARBA" id="ARBA00022786"/>
    </source>
</evidence>
<evidence type="ECO:0000313" key="8">
    <source>
        <dbReference type="EMBL" id="KAF2657150.1"/>
    </source>
</evidence>
<feature type="region of interest" description="Disordered" evidence="6">
    <location>
        <begin position="648"/>
        <end position="772"/>
    </location>
</feature>
<dbReference type="InterPro" id="IPR003653">
    <property type="entry name" value="Peptidase_C48_C"/>
</dbReference>
<reference evidence="8" key="1">
    <citation type="journal article" date="2020" name="Stud. Mycol.">
        <title>101 Dothideomycetes genomes: a test case for predicting lifestyles and emergence of pathogens.</title>
        <authorList>
            <person name="Haridas S."/>
            <person name="Albert R."/>
            <person name="Binder M."/>
            <person name="Bloem J."/>
            <person name="Labutti K."/>
            <person name="Salamov A."/>
            <person name="Andreopoulos B."/>
            <person name="Baker S."/>
            <person name="Barry K."/>
            <person name="Bills G."/>
            <person name="Bluhm B."/>
            <person name="Cannon C."/>
            <person name="Castanera R."/>
            <person name="Culley D."/>
            <person name="Daum C."/>
            <person name="Ezra D."/>
            <person name="Gonzalez J."/>
            <person name="Henrissat B."/>
            <person name="Kuo A."/>
            <person name="Liang C."/>
            <person name="Lipzen A."/>
            <person name="Lutzoni F."/>
            <person name="Magnuson J."/>
            <person name="Mondo S."/>
            <person name="Nolan M."/>
            <person name="Ohm R."/>
            <person name="Pangilinan J."/>
            <person name="Park H.-J."/>
            <person name="Ramirez L."/>
            <person name="Alfaro M."/>
            <person name="Sun H."/>
            <person name="Tritt A."/>
            <person name="Yoshinaga Y."/>
            <person name="Zwiers L.-H."/>
            <person name="Turgeon B."/>
            <person name="Goodwin S."/>
            <person name="Spatafora J."/>
            <person name="Crous P."/>
            <person name="Grigoriev I."/>
        </authorList>
    </citation>
    <scope>NUCLEOTIDE SEQUENCE</scope>
    <source>
        <strain evidence="8">CBS 122681</strain>
    </source>
</reference>